<dbReference type="InterPro" id="IPR032808">
    <property type="entry name" value="DoxX"/>
</dbReference>
<feature type="transmembrane region" description="Helical" evidence="7">
    <location>
        <begin position="94"/>
        <end position="110"/>
    </location>
</feature>
<name>A0A0N0GLR7_9NEIS</name>
<dbReference type="PANTHER" id="PTHR33452">
    <property type="entry name" value="OXIDOREDUCTASE CATD-RELATED"/>
    <property type="match status" value="1"/>
</dbReference>
<organism evidence="8 9">
    <name type="scientific">Amantichitinum ursilacus</name>
    <dbReference type="NCBI Taxonomy" id="857265"/>
    <lineage>
        <taxon>Bacteria</taxon>
        <taxon>Pseudomonadati</taxon>
        <taxon>Pseudomonadota</taxon>
        <taxon>Betaproteobacteria</taxon>
        <taxon>Neisseriales</taxon>
        <taxon>Chitinibacteraceae</taxon>
        <taxon>Amantichitinum</taxon>
    </lineage>
</organism>
<dbReference type="AlphaFoldDB" id="A0A0N0GLR7"/>
<dbReference type="PATRIC" id="fig|857265.3.peg.3574"/>
<feature type="transmembrane region" description="Helical" evidence="7">
    <location>
        <begin position="65"/>
        <end position="87"/>
    </location>
</feature>
<keyword evidence="6 7" id="KW-0472">Membrane</keyword>
<keyword evidence="9" id="KW-1185">Reference proteome</keyword>
<keyword evidence="3" id="KW-1003">Cell membrane</keyword>
<comment type="similarity">
    <text evidence="2">Belongs to the DoxX family.</text>
</comment>
<dbReference type="Proteomes" id="UP000037939">
    <property type="component" value="Unassembled WGS sequence"/>
</dbReference>
<accession>A0A0N0GLR7</accession>
<dbReference type="Pfam" id="PF07681">
    <property type="entry name" value="DoxX"/>
    <property type="match status" value="1"/>
</dbReference>
<dbReference type="GO" id="GO:0005886">
    <property type="term" value="C:plasma membrane"/>
    <property type="evidence" value="ECO:0007669"/>
    <property type="project" value="UniProtKB-SubCell"/>
</dbReference>
<dbReference type="EMBL" id="LAQT01000029">
    <property type="protein sequence ID" value="KPC50414.1"/>
    <property type="molecule type" value="Genomic_DNA"/>
</dbReference>
<reference evidence="8 9" key="1">
    <citation type="submission" date="2015-07" db="EMBL/GenBank/DDBJ databases">
        <title>Draft genome sequence of the Amantichitinum ursilacus IGB-41, a new chitin-degrading bacterium.</title>
        <authorList>
            <person name="Kirstahler P."/>
            <person name="Guenther M."/>
            <person name="Grumaz C."/>
            <person name="Rupp S."/>
            <person name="Zibek S."/>
            <person name="Sohn K."/>
        </authorList>
    </citation>
    <scope>NUCLEOTIDE SEQUENCE [LARGE SCALE GENOMIC DNA]</scope>
    <source>
        <strain evidence="8 9">IGB-41</strain>
    </source>
</reference>
<feature type="transmembrane region" description="Helical" evidence="7">
    <location>
        <begin position="12"/>
        <end position="35"/>
    </location>
</feature>
<evidence type="ECO:0000256" key="1">
    <source>
        <dbReference type="ARBA" id="ARBA00004651"/>
    </source>
</evidence>
<dbReference type="InterPro" id="IPR051907">
    <property type="entry name" value="DoxX-like_oxidoreductase"/>
</dbReference>
<keyword evidence="4 7" id="KW-0812">Transmembrane</keyword>
<evidence type="ECO:0000256" key="7">
    <source>
        <dbReference type="SAM" id="Phobius"/>
    </source>
</evidence>
<sequence>MLALRCNWMAWLYARFELCCTALQPAFALGVRLYLARVFWLSGLTKLRSWDSTLYLFTSEYHVPLLPPAVAAVMGAGGELLLPLLLLTGWAGRFGATGLLILNCVAVISYPGLEPIQIKDHVLWGILLVYLMVHGMGAWSVDGWRMRRRLRVRGPGTQ</sequence>
<gene>
    <name evidence="8" type="ORF">WG78_17440</name>
</gene>
<comment type="subcellular location">
    <subcellularLocation>
        <location evidence="1">Cell membrane</location>
        <topology evidence="1">Multi-pass membrane protein</topology>
    </subcellularLocation>
</comment>
<evidence type="ECO:0000256" key="2">
    <source>
        <dbReference type="ARBA" id="ARBA00006679"/>
    </source>
</evidence>
<evidence type="ECO:0000256" key="4">
    <source>
        <dbReference type="ARBA" id="ARBA00022692"/>
    </source>
</evidence>
<evidence type="ECO:0000256" key="3">
    <source>
        <dbReference type="ARBA" id="ARBA00022475"/>
    </source>
</evidence>
<dbReference type="RefSeq" id="WP_236692070.1">
    <property type="nucleotide sequence ID" value="NZ_LAQT01000029.1"/>
</dbReference>
<evidence type="ECO:0000313" key="8">
    <source>
        <dbReference type="EMBL" id="KPC50414.1"/>
    </source>
</evidence>
<keyword evidence="5 7" id="KW-1133">Transmembrane helix</keyword>
<dbReference type="PANTHER" id="PTHR33452:SF1">
    <property type="entry name" value="INNER MEMBRANE PROTEIN YPHA-RELATED"/>
    <property type="match status" value="1"/>
</dbReference>
<feature type="transmembrane region" description="Helical" evidence="7">
    <location>
        <begin position="122"/>
        <end position="141"/>
    </location>
</feature>
<protein>
    <submittedName>
        <fullName evidence="8">DoxX</fullName>
    </submittedName>
</protein>
<evidence type="ECO:0000256" key="6">
    <source>
        <dbReference type="ARBA" id="ARBA00023136"/>
    </source>
</evidence>
<evidence type="ECO:0000256" key="5">
    <source>
        <dbReference type="ARBA" id="ARBA00022989"/>
    </source>
</evidence>
<evidence type="ECO:0000313" key="9">
    <source>
        <dbReference type="Proteomes" id="UP000037939"/>
    </source>
</evidence>
<proteinExistence type="inferred from homology"/>
<comment type="caution">
    <text evidence="8">The sequence shown here is derived from an EMBL/GenBank/DDBJ whole genome shotgun (WGS) entry which is preliminary data.</text>
</comment>
<dbReference type="STRING" id="857265.WG78_17440"/>